<organism evidence="1 2">
    <name type="scientific">Ananas comosus</name>
    <name type="common">Pineapple</name>
    <name type="synonym">Ananas ananas</name>
    <dbReference type="NCBI Taxonomy" id="4615"/>
    <lineage>
        <taxon>Eukaryota</taxon>
        <taxon>Viridiplantae</taxon>
        <taxon>Streptophyta</taxon>
        <taxon>Embryophyta</taxon>
        <taxon>Tracheophyta</taxon>
        <taxon>Spermatophyta</taxon>
        <taxon>Magnoliopsida</taxon>
        <taxon>Liliopsida</taxon>
        <taxon>Poales</taxon>
        <taxon>Bromeliaceae</taxon>
        <taxon>Bromelioideae</taxon>
        <taxon>Ananas</taxon>
    </lineage>
</organism>
<name>A0A199VG17_ANACO</name>
<proteinExistence type="predicted"/>
<protein>
    <submittedName>
        <fullName evidence="1">Uncharacterized protein</fullName>
    </submittedName>
</protein>
<feature type="non-terminal residue" evidence="1">
    <location>
        <position position="1"/>
    </location>
</feature>
<dbReference type="EMBL" id="LSRQ01001921">
    <property type="protein sequence ID" value="OAY76062.1"/>
    <property type="molecule type" value="Genomic_DNA"/>
</dbReference>
<accession>A0A199VG17</accession>
<gene>
    <name evidence="1" type="ORF">ACMD2_05913</name>
</gene>
<dbReference type="AlphaFoldDB" id="A0A199VG17"/>
<comment type="caution">
    <text evidence="1">The sequence shown here is derived from an EMBL/GenBank/DDBJ whole genome shotgun (WGS) entry which is preliminary data.</text>
</comment>
<sequence>HIGPILNLGRFGPVFGPGLLNWLTFGSAGRTFSLSVSLPPTVRGDLFERVQTTTNLSDAPESKRIGGFVKRSKLMGAPV</sequence>
<reference evidence="1 2" key="1">
    <citation type="journal article" date="2016" name="DNA Res.">
        <title>The draft genome of MD-2 pineapple using hybrid error correction of long reads.</title>
        <authorList>
            <person name="Redwan R.M."/>
            <person name="Saidin A."/>
            <person name="Kumar S.V."/>
        </authorList>
    </citation>
    <scope>NUCLEOTIDE SEQUENCE [LARGE SCALE GENOMIC DNA]</scope>
    <source>
        <strain evidence="2">cv. MD2</strain>
        <tissue evidence="1">Leaf</tissue>
    </source>
</reference>
<evidence type="ECO:0000313" key="2">
    <source>
        <dbReference type="Proteomes" id="UP000092600"/>
    </source>
</evidence>
<evidence type="ECO:0000313" key="1">
    <source>
        <dbReference type="EMBL" id="OAY76062.1"/>
    </source>
</evidence>
<dbReference type="Proteomes" id="UP000092600">
    <property type="component" value="Unassembled WGS sequence"/>
</dbReference>